<name>A0A423KS33_9PSED</name>
<dbReference type="GO" id="GO:0016787">
    <property type="term" value="F:hydrolase activity"/>
    <property type="evidence" value="ECO:0007669"/>
    <property type="project" value="UniProtKB-KW"/>
</dbReference>
<evidence type="ECO:0000313" key="6">
    <source>
        <dbReference type="Proteomes" id="UP000283627"/>
    </source>
</evidence>
<evidence type="ECO:0000313" key="5">
    <source>
        <dbReference type="EMBL" id="RON58494.1"/>
    </source>
</evidence>
<comment type="similarity">
    <text evidence="3">Belongs to the Nudix hydrolase family.</text>
</comment>
<dbReference type="Proteomes" id="UP000283627">
    <property type="component" value="Unassembled WGS sequence"/>
</dbReference>
<dbReference type="RefSeq" id="WP_123402415.1">
    <property type="nucleotide sequence ID" value="NZ_MOBP01000001.1"/>
</dbReference>
<evidence type="ECO:0000256" key="3">
    <source>
        <dbReference type="RuleBase" id="RU003476"/>
    </source>
</evidence>
<protein>
    <submittedName>
        <fullName evidence="5">NUDIX hydrolase</fullName>
    </submittedName>
</protein>
<dbReference type="EMBL" id="MOBP01000001">
    <property type="protein sequence ID" value="RON58494.1"/>
    <property type="molecule type" value="Genomic_DNA"/>
</dbReference>
<dbReference type="InterPro" id="IPR020084">
    <property type="entry name" value="NUDIX_hydrolase_CS"/>
</dbReference>
<dbReference type="InterPro" id="IPR015797">
    <property type="entry name" value="NUDIX_hydrolase-like_dom_sf"/>
</dbReference>
<dbReference type="Gene3D" id="3.90.79.10">
    <property type="entry name" value="Nucleoside Triphosphate Pyrophosphohydrolase"/>
    <property type="match status" value="1"/>
</dbReference>
<dbReference type="AlphaFoldDB" id="A0A423KS33"/>
<dbReference type="SUPFAM" id="SSF55811">
    <property type="entry name" value="Nudix"/>
    <property type="match status" value="1"/>
</dbReference>
<evidence type="ECO:0000256" key="1">
    <source>
        <dbReference type="ARBA" id="ARBA00001946"/>
    </source>
</evidence>
<keyword evidence="2 3" id="KW-0378">Hydrolase</keyword>
<dbReference type="CDD" id="cd04699">
    <property type="entry name" value="NUDIX_MutT_Nudt1"/>
    <property type="match status" value="1"/>
</dbReference>
<evidence type="ECO:0000256" key="2">
    <source>
        <dbReference type="ARBA" id="ARBA00022801"/>
    </source>
</evidence>
<sequence length="125" mass="13847">MFPVSIKGVLQSPEGLIVLMLNERDEWELPGGRIELGETAADCLAREISEELDVEVEVGEPLDSYLFEVIPGKHVFISTYRCQLLGGFVPKVSHEHKEIGLFDPEDLPANLPRGYRDSIGKALGL</sequence>
<evidence type="ECO:0000259" key="4">
    <source>
        <dbReference type="PROSITE" id="PS51462"/>
    </source>
</evidence>
<reference evidence="5 6" key="1">
    <citation type="submission" date="2016-10" db="EMBL/GenBank/DDBJ databases">
        <title>Comparative genome analysis of multiple Pseudomonas spp. focuses on biocontrol and plant growth promoting traits.</title>
        <authorList>
            <person name="Tao X.-Y."/>
            <person name="Taylor C.G."/>
        </authorList>
    </citation>
    <scope>NUCLEOTIDE SEQUENCE [LARGE SCALE GENOMIC DNA]</scope>
    <source>
        <strain evidence="5 6">39A2</strain>
    </source>
</reference>
<dbReference type="Pfam" id="PF00293">
    <property type="entry name" value="NUDIX"/>
    <property type="match status" value="1"/>
</dbReference>
<comment type="caution">
    <text evidence="5">The sequence shown here is derived from an EMBL/GenBank/DDBJ whole genome shotgun (WGS) entry which is preliminary data.</text>
</comment>
<dbReference type="PANTHER" id="PTHR43736">
    <property type="entry name" value="ADP-RIBOSE PYROPHOSPHATASE"/>
    <property type="match status" value="1"/>
</dbReference>
<dbReference type="OrthoDB" id="9791228at2"/>
<organism evidence="5 6">
    <name type="scientific">Pseudomonas frederiksbergensis</name>
    <dbReference type="NCBI Taxonomy" id="104087"/>
    <lineage>
        <taxon>Bacteria</taxon>
        <taxon>Pseudomonadati</taxon>
        <taxon>Pseudomonadota</taxon>
        <taxon>Gammaproteobacteria</taxon>
        <taxon>Pseudomonadales</taxon>
        <taxon>Pseudomonadaceae</taxon>
        <taxon>Pseudomonas</taxon>
    </lineage>
</organism>
<dbReference type="InterPro" id="IPR000086">
    <property type="entry name" value="NUDIX_hydrolase_dom"/>
</dbReference>
<gene>
    <name evidence="5" type="ORF">BK665_00750</name>
</gene>
<proteinExistence type="inferred from homology"/>
<comment type="cofactor">
    <cofactor evidence="1">
        <name>Mg(2+)</name>
        <dbReference type="ChEBI" id="CHEBI:18420"/>
    </cofactor>
</comment>
<dbReference type="PROSITE" id="PS00893">
    <property type="entry name" value="NUDIX_BOX"/>
    <property type="match status" value="1"/>
</dbReference>
<dbReference type="InterPro" id="IPR020476">
    <property type="entry name" value="Nudix_hydrolase"/>
</dbReference>
<accession>A0A423KS33</accession>
<dbReference type="PANTHER" id="PTHR43736:SF1">
    <property type="entry name" value="DIHYDRONEOPTERIN TRIPHOSPHATE DIPHOSPHATASE"/>
    <property type="match status" value="1"/>
</dbReference>
<feature type="domain" description="Nudix hydrolase" evidence="4">
    <location>
        <begin position="1"/>
        <end position="125"/>
    </location>
</feature>
<dbReference type="PROSITE" id="PS51462">
    <property type="entry name" value="NUDIX"/>
    <property type="match status" value="1"/>
</dbReference>
<dbReference type="PRINTS" id="PR00502">
    <property type="entry name" value="NUDIXFAMILY"/>
</dbReference>